<dbReference type="RefSeq" id="WP_263542972.1">
    <property type="nucleotide sequence ID" value="NZ_JAOVZO020000003.1"/>
</dbReference>
<dbReference type="Pfam" id="PF12849">
    <property type="entry name" value="PBP_like_2"/>
    <property type="match status" value="1"/>
</dbReference>
<name>A0A9X3YHL3_9GAMM</name>
<organism evidence="4 5">
    <name type="scientific">Tahibacter soli</name>
    <dbReference type="NCBI Taxonomy" id="2983605"/>
    <lineage>
        <taxon>Bacteria</taxon>
        <taxon>Pseudomonadati</taxon>
        <taxon>Pseudomonadota</taxon>
        <taxon>Gammaproteobacteria</taxon>
        <taxon>Lysobacterales</taxon>
        <taxon>Rhodanobacteraceae</taxon>
        <taxon>Tahibacter</taxon>
    </lineage>
</organism>
<evidence type="ECO:0000256" key="1">
    <source>
        <dbReference type="ARBA" id="ARBA00022729"/>
    </source>
</evidence>
<evidence type="ECO:0000313" key="4">
    <source>
        <dbReference type="EMBL" id="MDC8011762.1"/>
    </source>
</evidence>
<evidence type="ECO:0000259" key="3">
    <source>
        <dbReference type="Pfam" id="PF12849"/>
    </source>
</evidence>
<feature type="signal peptide" evidence="2">
    <location>
        <begin position="1"/>
        <end position="27"/>
    </location>
</feature>
<sequence length="313" mass="32558">MRALAAGVALRAAALCVLLLCANASVAREAPALTSVGSDTLGNLMLRWMQAYRQTHPDLRIALQTPGSAGAPLALASGSADLGPMSRAMTDAERDAYRARRGGEPGRVRIALDAIAVFVHPDNPLATIDARQLDAIWSNGRRCGAVAAVEHWSDLAVGDTALAARPLLRTGRNTASGTFEFFRDRALCGGDYRADVVQFPGSGAIVAAVASQPHAIGNAGFGYVNGLVKTLAIAASPDGPAVLPTPETVASGRYPLSRPLYLYFNRGADGKAQAAAAGFLRFALSDEAQAMVAQQGFVALPPAELAAQRNLVE</sequence>
<protein>
    <submittedName>
        <fullName evidence="4">PstS family phosphate ABC transporter substrate-binding protein</fullName>
    </submittedName>
</protein>
<dbReference type="InterPro" id="IPR050811">
    <property type="entry name" value="Phosphate_ABC_transporter"/>
</dbReference>
<dbReference type="Proteomes" id="UP001139971">
    <property type="component" value="Unassembled WGS sequence"/>
</dbReference>
<evidence type="ECO:0000256" key="2">
    <source>
        <dbReference type="SAM" id="SignalP"/>
    </source>
</evidence>
<keyword evidence="5" id="KW-1185">Reference proteome</keyword>
<feature type="chain" id="PRO_5040964882" evidence="2">
    <location>
        <begin position="28"/>
        <end position="313"/>
    </location>
</feature>
<dbReference type="PANTHER" id="PTHR30570">
    <property type="entry name" value="PERIPLASMIC PHOSPHATE BINDING COMPONENT OF PHOSPHATE ABC TRANSPORTER"/>
    <property type="match status" value="1"/>
</dbReference>
<dbReference type="Gene3D" id="3.40.190.10">
    <property type="entry name" value="Periplasmic binding protein-like II"/>
    <property type="match status" value="2"/>
</dbReference>
<gene>
    <name evidence="4" type="ORF">OD750_004295</name>
</gene>
<keyword evidence="1 2" id="KW-0732">Signal</keyword>
<dbReference type="SUPFAM" id="SSF53850">
    <property type="entry name" value="Periplasmic binding protein-like II"/>
    <property type="match status" value="1"/>
</dbReference>
<accession>A0A9X3YHL3</accession>
<dbReference type="PANTHER" id="PTHR30570:SF6">
    <property type="entry name" value="PHOSPHATE-BINDING PROTEIN PSTS"/>
    <property type="match status" value="1"/>
</dbReference>
<dbReference type="InterPro" id="IPR024370">
    <property type="entry name" value="PBP_domain"/>
</dbReference>
<evidence type="ECO:0000313" key="5">
    <source>
        <dbReference type="Proteomes" id="UP001139971"/>
    </source>
</evidence>
<dbReference type="AlphaFoldDB" id="A0A9X3YHL3"/>
<reference evidence="4" key="1">
    <citation type="submission" date="2023-02" db="EMBL/GenBank/DDBJ databases">
        <title>Tahibacter soli sp. nov. isolated from soil.</title>
        <authorList>
            <person name="Baek J.H."/>
            <person name="Lee J.K."/>
            <person name="Choi D.G."/>
            <person name="Jeon C.O."/>
        </authorList>
    </citation>
    <scope>NUCLEOTIDE SEQUENCE</scope>
    <source>
        <strain evidence="4">BL</strain>
    </source>
</reference>
<dbReference type="EMBL" id="JAOVZO020000003">
    <property type="protein sequence ID" value="MDC8011762.1"/>
    <property type="molecule type" value="Genomic_DNA"/>
</dbReference>
<proteinExistence type="predicted"/>
<comment type="caution">
    <text evidence="4">The sequence shown here is derived from an EMBL/GenBank/DDBJ whole genome shotgun (WGS) entry which is preliminary data.</text>
</comment>
<dbReference type="CDD" id="cd13566">
    <property type="entry name" value="PBP2_phosphate"/>
    <property type="match status" value="1"/>
</dbReference>
<feature type="domain" description="PBP" evidence="3">
    <location>
        <begin position="27"/>
        <end position="287"/>
    </location>
</feature>